<dbReference type="InterPro" id="IPR036097">
    <property type="entry name" value="HisK_dim/P_sf"/>
</dbReference>
<evidence type="ECO:0000256" key="3">
    <source>
        <dbReference type="ARBA" id="ARBA00022553"/>
    </source>
</evidence>
<keyword evidence="7 10" id="KW-0067">ATP-binding</keyword>
<keyword evidence="6" id="KW-0418">Kinase</keyword>
<dbReference type="Pfam" id="PF09385">
    <property type="entry name" value="HisK_N"/>
    <property type="match status" value="1"/>
</dbReference>
<dbReference type="InterPro" id="IPR036890">
    <property type="entry name" value="HATPase_C_sf"/>
</dbReference>
<dbReference type="InterPro" id="IPR018984">
    <property type="entry name" value="Histidine_kinase_N"/>
</dbReference>
<evidence type="ECO:0000256" key="8">
    <source>
        <dbReference type="ARBA" id="ARBA00023012"/>
    </source>
</evidence>
<dbReference type="Gene3D" id="3.30.565.10">
    <property type="entry name" value="Histidine kinase-like ATPase, C-terminal domain"/>
    <property type="match status" value="1"/>
</dbReference>
<evidence type="ECO:0000256" key="2">
    <source>
        <dbReference type="ARBA" id="ARBA00012438"/>
    </source>
</evidence>
<dbReference type="EMBL" id="CP104067">
    <property type="protein sequence ID" value="WAH42707.1"/>
    <property type="molecule type" value="Genomic_DNA"/>
</dbReference>
<dbReference type="CDD" id="cd00082">
    <property type="entry name" value="HisKA"/>
    <property type="match status" value="1"/>
</dbReference>
<dbReference type="InterPro" id="IPR003594">
    <property type="entry name" value="HATPase_dom"/>
</dbReference>
<protein>
    <recommendedName>
        <fullName evidence="2">histidine kinase</fullName>
        <ecNumber evidence="2">2.7.13.3</ecNumber>
    </recommendedName>
</protein>
<evidence type="ECO:0000256" key="4">
    <source>
        <dbReference type="ARBA" id="ARBA00022679"/>
    </source>
</evidence>
<dbReference type="Proteomes" id="UP001164761">
    <property type="component" value="Chromosome"/>
</dbReference>
<dbReference type="SMART" id="SM00387">
    <property type="entry name" value="HATPase_c"/>
    <property type="match status" value="1"/>
</dbReference>
<dbReference type="PANTHER" id="PTHR43065">
    <property type="entry name" value="SENSOR HISTIDINE KINASE"/>
    <property type="match status" value="1"/>
</dbReference>
<dbReference type="Gene3D" id="1.10.490.70">
    <property type="entry name" value="Histidine kinase N-terminal domain"/>
    <property type="match status" value="1"/>
</dbReference>
<keyword evidence="8" id="KW-0902">Two-component regulatory system</keyword>
<evidence type="ECO:0000256" key="6">
    <source>
        <dbReference type="ARBA" id="ARBA00022777"/>
    </source>
</evidence>
<evidence type="ECO:0000313" key="11">
    <source>
        <dbReference type="Proteomes" id="UP001164761"/>
    </source>
</evidence>
<dbReference type="PRINTS" id="PR00344">
    <property type="entry name" value="BCTRLSENSOR"/>
</dbReference>
<keyword evidence="5" id="KW-0547">Nucleotide-binding</keyword>
<evidence type="ECO:0000313" key="10">
    <source>
        <dbReference type="EMBL" id="WAH42707.1"/>
    </source>
</evidence>
<evidence type="ECO:0000259" key="9">
    <source>
        <dbReference type="PROSITE" id="PS50109"/>
    </source>
</evidence>
<accession>A0ABY6ZIJ5</accession>
<dbReference type="InterPro" id="IPR003661">
    <property type="entry name" value="HisK_dim/P_dom"/>
</dbReference>
<keyword evidence="4" id="KW-0808">Transferase</keyword>
<comment type="catalytic activity">
    <reaction evidence="1">
        <text>ATP + protein L-histidine = ADP + protein N-phospho-L-histidine.</text>
        <dbReference type="EC" id="2.7.13.3"/>
    </reaction>
</comment>
<dbReference type="SUPFAM" id="SSF47384">
    <property type="entry name" value="Homodimeric domain of signal transducing histidine kinase"/>
    <property type="match status" value="1"/>
</dbReference>
<proteinExistence type="predicted"/>
<organism evidence="10 11">
    <name type="scientific">Alicyclobacillus fastidiosus</name>
    <dbReference type="NCBI Taxonomy" id="392011"/>
    <lineage>
        <taxon>Bacteria</taxon>
        <taxon>Bacillati</taxon>
        <taxon>Bacillota</taxon>
        <taxon>Bacilli</taxon>
        <taxon>Bacillales</taxon>
        <taxon>Alicyclobacillaceae</taxon>
        <taxon>Alicyclobacillus</taxon>
    </lineage>
</organism>
<dbReference type="RefSeq" id="WP_268006582.1">
    <property type="nucleotide sequence ID" value="NZ_BSUT01000001.1"/>
</dbReference>
<evidence type="ECO:0000256" key="5">
    <source>
        <dbReference type="ARBA" id="ARBA00022741"/>
    </source>
</evidence>
<evidence type="ECO:0000256" key="7">
    <source>
        <dbReference type="ARBA" id="ARBA00022840"/>
    </source>
</evidence>
<reference evidence="10" key="1">
    <citation type="submission" date="2022-08" db="EMBL/GenBank/DDBJ databases">
        <title>Alicyclobacillus fastidiosus DSM 17978, complete genome.</title>
        <authorList>
            <person name="Wang Q."/>
            <person name="Cai R."/>
            <person name="Wang Z."/>
        </authorList>
    </citation>
    <scope>NUCLEOTIDE SEQUENCE</scope>
    <source>
        <strain evidence="10">DSM 17978</strain>
    </source>
</reference>
<dbReference type="Gene3D" id="1.10.287.130">
    <property type="match status" value="1"/>
</dbReference>
<keyword evidence="11" id="KW-1185">Reference proteome</keyword>
<dbReference type="InterPro" id="IPR005467">
    <property type="entry name" value="His_kinase_dom"/>
</dbReference>
<evidence type="ECO:0000256" key="1">
    <source>
        <dbReference type="ARBA" id="ARBA00000085"/>
    </source>
</evidence>
<feature type="domain" description="Histidine kinase" evidence="9">
    <location>
        <begin position="165"/>
        <end position="370"/>
    </location>
</feature>
<dbReference type="InterPro" id="IPR004358">
    <property type="entry name" value="Sig_transdc_His_kin-like_C"/>
</dbReference>
<gene>
    <name evidence="10" type="ORF">NZD89_04525</name>
</gene>
<dbReference type="Pfam" id="PF02518">
    <property type="entry name" value="HATPase_c"/>
    <property type="match status" value="1"/>
</dbReference>
<dbReference type="EC" id="2.7.13.3" evidence="2"/>
<keyword evidence="3" id="KW-0597">Phosphoprotein</keyword>
<dbReference type="PANTHER" id="PTHR43065:SF10">
    <property type="entry name" value="PEROXIDE STRESS-ACTIVATED HISTIDINE KINASE MAK3"/>
    <property type="match status" value="1"/>
</dbReference>
<dbReference type="SUPFAM" id="SSF55874">
    <property type="entry name" value="ATPase domain of HSP90 chaperone/DNA topoisomerase II/histidine kinase"/>
    <property type="match status" value="1"/>
</dbReference>
<dbReference type="PROSITE" id="PS50109">
    <property type="entry name" value="HIS_KIN"/>
    <property type="match status" value="1"/>
</dbReference>
<sequence length="376" mass="43280">MSNAVEERVALYLDKNKAELMNAWLDRVMMEPNDPFEDSIGKNGYSMLYLLISYLRGEGFDHDRLKTFAHKVSYERLQANINIGGFVYNVNIGRSEILNHLPRLGLSIDDLRPVIYKINDCFDMFLYFAVHHYTELKNQKLEEQSSFIEQTHKDHLTILGQMSSSFVHEFRNPLTSVMGFVQLLQEKYPALEYLDVLSKELNQLKFRINQFLLVSKKGVNYKEVERFHLATACEEMLDFLYPMVVGSDAMVVREVDDSIYLSGYPDEFRQVLINIFMNSLDALSHRRSKTIHIKGRRERGAAVITMANNGPPIPTDIISSIFEPFVSTKKLGTGIGLYVCRKIIEEHHGTIECESNEDWTTFRIVIPITGIQDSAD</sequence>
<dbReference type="SMART" id="SM00388">
    <property type="entry name" value="HisKA"/>
    <property type="match status" value="1"/>
</dbReference>
<dbReference type="Pfam" id="PF00512">
    <property type="entry name" value="HisKA"/>
    <property type="match status" value="1"/>
</dbReference>
<name>A0ABY6ZIJ5_9BACL</name>
<dbReference type="GO" id="GO:0005524">
    <property type="term" value="F:ATP binding"/>
    <property type="evidence" value="ECO:0007669"/>
    <property type="project" value="UniProtKB-KW"/>
</dbReference>